<dbReference type="Proteomes" id="UP000243096">
    <property type="component" value="Unassembled WGS sequence"/>
</dbReference>
<organism evidence="1 2">
    <name type="scientific">Mycetohabitans endofungorum</name>
    <dbReference type="NCBI Taxonomy" id="417203"/>
    <lineage>
        <taxon>Bacteria</taxon>
        <taxon>Pseudomonadati</taxon>
        <taxon>Pseudomonadota</taxon>
        <taxon>Betaproteobacteria</taxon>
        <taxon>Burkholderiales</taxon>
        <taxon>Burkholderiaceae</taxon>
        <taxon>Mycetohabitans</taxon>
    </lineage>
</organism>
<dbReference type="AlphaFoldDB" id="A0A2P5K987"/>
<reference evidence="1 2" key="1">
    <citation type="submission" date="2018-01" db="EMBL/GenBank/DDBJ databases">
        <title>Genomic Encyclopedia of Type Strains, Phase III (KMG-III): the genomes of soil and plant-associated and newly described type strains.</title>
        <authorList>
            <person name="Whitman W."/>
        </authorList>
    </citation>
    <scope>NUCLEOTIDE SEQUENCE [LARGE SCALE GENOMIC DNA]</scope>
    <source>
        <strain evidence="1 2">HKI456</strain>
    </source>
</reference>
<comment type="caution">
    <text evidence="1">The sequence shown here is derived from an EMBL/GenBank/DDBJ whole genome shotgun (WGS) entry which is preliminary data.</text>
</comment>
<gene>
    <name evidence="1" type="ORF">B0O95_109106</name>
</gene>
<sequence length="43" mass="4698">MKGDAQTVRAARRDACSGFISTVVLRCGLDKQQRLQLSCATDQ</sequence>
<protein>
    <submittedName>
        <fullName evidence="1">Uncharacterized protein</fullName>
    </submittedName>
</protein>
<evidence type="ECO:0000313" key="1">
    <source>
        <dbReference type="EMBL" id="PPB83279.1"/>
    </source>
</evidence>
<proteinExistence type="predicted"/>
<name>A0A2P5K987_9BURK</name>
<dbReference type="EMBL" id="PRDW01000009">
    <property type="protein sequence ID" value="PPB83279.1"/>
    <property type="molecule type" value="Genomic_DNA"/>
</dbReference>
<keyword evidence="2" id="KW-1185">Reference proteome</keyword>
<accession>A0A2P5K987</accession>
<evidence type="ECO:0000313" key="2">
    <source>
        <dbReference type="Proteomes" id="UP000243096"/>
    </source>
</evidence>